<keyword evidence="1" id="KW-0812">Transmembrane</keyword>
<accession>A0AAE4T2T7</accession>
<feature type="transmembrane region" description="Helical" evidence="1">
    <location>
        <begin position="12"/>
        <end position="31"/>
    </location>
</feature>
<keyword evidence="1" id="KW-1133">Transmembrane helix</keyword>
<name>A0AAE4T2T7_9EURY</name>
<dbReference type="AlphaFoldDB" id="A0AAE4T2T7"/>
<organism evidence="2 3">
    <name type="scientific">Thermococcus waiotapuensis</name>
    <dbReference type="NCBI Taxonomy" id="90909"/>
    <lineage>
        <taxon>Archaea</taxon>
        <taxon>Methanobacteriati</taxon>
        <taxon>Methanobacteriota</taxon>
        <taxon>Thermococci</taxon>
        <taxon>Thermococcales</taxon>
        <taxon>Thermococcaceae</taxon>
        <taxon>Thermococcus</taxon>
    </lineage>
</organism>
<comment type="caution">
    <text evidence="2">The sequence shown here is derived from an EMBL/GenBank/DDBJ whole genome shotgun (WGS) entry which is preliminary data.</text>
</comment>
<evidence type="ECO:0000256" key="1">
    <source>
        <dbReference type="SAM" id="Phobius"/>
    </source>
</evidence>
<reference evidence="2 3" key="1">
    <citation type="submission" date="2023-08" db="EMBL/GenBank/DDBJ databases">
        <title>Draft genome sequence of Thermococcus waiotapuensis WT1T, a thermophilic sulphur-dependent archaeon from order Thermococcales.</title>
        <authorList>
            <person name="Manners S.H."/>
            <person name="Carere C.R."/>
            <person name="Dhami M.K."/>
            <person name="Dobson R.C.J."/>
            <person name="Stott M.B."/>
        </authorList>
    </citation>
    <scope>NUCLEOTIDE SEQUENCE [LARGE SCALE GENOMIC DNA]</scope>
    <source>
        <strain evidence="2 3">WT1</strain>
    </source>
</reference>
<protein>
    <submittedName>
        <fullName evidence="2">Uncharacterized protein</fullName>
    </submittedName>
</protein>
<dbReference type="Proteomes" id="UP001245683">
    <property type="component" value="Unassembled WGS sequence"/>
</dbReference>
<gene>
    <name evidence="2" type="ORF">RBI02_07580</name>
</gene>
<evidence type="ECO:0000313" key="2">
    <source>
        <dbReference type="EMBL" id="MDV3104392.1"/>
    </source>
</evidence>
<keyword evidence="3" id="KW-1185">Reference proteome</keyword>
<dbReference type="RefSeq" id="WP_315342591.1">
    <property type="nucleotide sequence ID" value="NZ_JAVDZE010000003.1"/>
</dbReference>
<sequence length="45" mass="4726">MACYGEEPLLSLVPVLLPVLALTYAPLSMILDGHSFASMGFVSGN</sequence>
<keyword evidence="1" id="KW-0472">Membrane</keyword>
<proteinExistence type="predicted"/>
<dbReference type="EMBL" id="JAVDZE010000003">
    <property type="protein sequence ID" value="MDV3104392.1"/>
    <property type="molecule type" value="Genomic_DNA"/>
</dbReference>
<evidence type="ECO:0000313" key="3">
    <source>
        <dbReference type="Proteomes" id="UP001245683"/>
    </source>
</evidence>